<dbReference type="Proteomes" id="UP000263833">
    <property type="component" value="Unassembled WGS sequence"/>
</dbReference>
<dbReference type="AlphaFoldDB" id="A0A371B206"/>
<protein>
    <submittedName>
        <fullName evidence="1">Uncharacterized protein</fullName>
    </submittedName>
</protein>
<sequence>MEGTLIELAKLGGSIAAILFLFWLARRLDLGGDLRIRDEAHARALADEAICGFEPVDIIIDKAGMGALMKDASGRHMLIRRHGAAFVARLLDRHSESRLDHNFLTIGTGEKTFGKVTLNLGKDAQYWAAGLRHMVT</sequence>
<comment type="caution">
    <text evidence="1">The sequence shown here is derived from an EMBL/GenBank/DDBJ whole genome shotgun (WGS) entry which is preliminary data.</text>
</comment>
<keyword evidence="2" id="KW-1185">Reference proteome</keyword>
<dbReference type="EMBL" id="QRGP01000003">
    <property type="protein sequence ID" value="RDV01557.1"/>
    <property type="molecule type" value="Genomic_DNA"/>
</dbReference>
<organism evidence="1 2">
    <name type="scientific">Sphingorhabdus pulchriflava</name>
    <dbReference type="NCBI Taxonomy" id="2292257"/>
    <lineage>
        <taxon>Bacteria</taxon>
        <taxon>Pseudomonadati</taxon>
        <taxon>Pseudomonadota</taxon>
        <taxon>Alphaproteobacteria</taxon>
        <taxon>Sphingomonadales</taxon>
        <taxon>Sphingomonadaceae</taxon>
        <taxon>Sphingorhabdus</taxon>
    </lineage>
</organism>
<dbReference type="RefSeq" id="WP_115550335.1">
    <property type="nucleotide sequence ID" value="NZ_QRGP01000003.1"/>
</dbReference>
<name>A0A371B206_9SPHN</name>
<dbReference type="OrthoDB" id="7391222at2"/>
<evidence type="ECO:0000313" key="2">
    <source>
        <dbReference type="Proteomes" id="UP000263833"/>
    </source>
</evidence>
<accession>A0A371B206</accession>
<gene>
    <name evidence="1" type="ORF">DXH95_14800</name>
</gene>
<reference evidence="2" key="1">
    <citation type="submission" date="2018-08" db="EMBL/GenBank/DDBJ databases">
        <authorList>
            <person name="Kim S.-J."/>
            <person name="Jung G.-Y."/>
        </authorList>
    </citation>
    <scope>NUCLEOTIDE SEQUENCE [LARGE SCALE GENOMIC DNA]</scope>
    <source>
        <strain evidence="2">GY_G</strain>
    </source>
</reference>
<proteinExistence type="predicted"/>
<evidence type="ECO:0000313" key="1">
    <source>
        <dbReference type="EMBL" id="RDV01557.1"/>
    </source>
</evidence>